<dbReference type="Pfam" id="PF00512">
    <property type="entry name" value="HisKA"/>
    <property type="match status" value="1"/>
</dbReference>
<dbReference type="Gene3D" id="3.40.50.2300">
    <property type="match status" value="1"/>
</dbReference>
<sequence>LDDWTVDWLANPHLTSDPWIHFLVKHDWSRTAAGPMQHWHPTLRQLYSTILTSEIPRVIYWGNDMCMFYNEAARFVVGEMHPEPLGNPLAKVWGAPMASHLDDMLVSGIKRGKPMHNKGTELILTRNGYPESCFFDFVFLPIPSPDGRFIGVLNDFIEITTAVLQADRQKVCKQLIEGVSGATDVRNVWDTLLRVLRHSRDVSYAIVYAHGSSTDPDSDTSTMQSQFSFGIDTHSRVIPSSINHLIQESVNTVRVLDQSTESLPPGLEINVPDKGIVHTSYVLPIDGLYDQRISAVVVIGSNPVRAVDAGSLQFFESLRDLLFKSIALLSLPAEQRRANELTTALSYQLAAATSKAEKSERNFTEMVQHAPIGMCMDRGDGYPVYVNDVYLDLMDTDRTSFFEAAREGFAWRSACFQSKADTIERSWWAAVNSGETASFEISVECDSRLRWFEIFVQQRYDDHGVLKFIFSWMTDISARKLVESVVEERLAEAIENRRASENFIDMISHEMRNPLSSILQLADSISLTLGLAATEISVGSSTTNGSVSTLTEDARHVLLDTAQTITLCARHQKNIIDEVLTFSKLDSKLIVLAPEATQPLRIISDVLRMNKPELAQADIEGSLDIESSFKNLGIDYVTLDPGRVSQVIINFMNNAIKFTRTSKVRKIKLSLAASRIRPTAESCNVTLIEPRGKPRSLSIASATTGVEVFLTFSVQDTGCGLTQAETQNLFQRFSQASPKTYKRYGGSGLGLFISRELVELLGGQVGVHSEAGKGSTFGFYIKATCVERPVDSPPKSPEIGSSLPVRKSSQTPAATPAEYSPISRTTTQDLHVLVVEDNVINQRVMSQQLKRLGCATVNTANHGLEALDFLSTTTFCNGDVPLSIILLDVEMPIMDGLTCARKIRELEKLREVTRHVPICGITANARTSQIDSCIEAGMDEVVTKPFRMPELVPRMLALVDKHNST</sequence>
<gene>
    <name evidence="10" type="ORF">M436DRAFT_58415</name>
</gene>
<dbReference type="Gene3D" id="1.10.287.130">
    <property type="match status" value="1"/>
</dbReference>
<dbReference type="GO" id="GO:0005886">
    <property type="term" value="C:plasma membrane"/>
    <property type="evidence" value="ECO:0007669"/>
    <property type="project" value="TreeGrafter"/>
</dbReference>
<dbReference type="InterPro" id="IPR003661">
    <property type="entry name" value="HisK_dim/P_dom"/>
</dbReference>
<dbReference type="SUPFAM" id="SSF55874">
    <property type="entry name" value="ATPase domain of HSP90 chaperone/DNA topoisomerase II/histidine kinase"/>
    <property type="match status" value="1"/>
</dbReference>
<dbReference type="SMART" id="SM00388">
    <property type="entry name" value="HisKA"/>
    <property type="match status" value="1"/>
</dbReference>
<evidence type="ECO:0000256" key="7">
    <source>
        <dbReference type="SAM" id="MobiDB-lite"/>
    </source>
</evidence>
<dbReference type="SUPFAM" id="SSF52172">
    <property type="entry name" value="CheY-like"/>
    <property type="match status" value="1"/>
</dbReference>
<evidence type="ECO:0000313" key="11">
    <source>
        <dbReference type="Proteomes" id="UP000027730"/>
    </source>
</evidence>
<feature type="non-terminal residue" evidence="10">
    <location>
        <position position="1"/>
    </location>
</feature>
<dbReference type="InterPro" id="IPR036097">
    <property type="entry name" value="HisK_dim/P_sf"/>
</dbReference>
<dbReference type="Proteomes" id="UP000027730">
    <property type="component" value="Unassembled WGS sequence"/>
</dbReference>
<dbReference type="InterPro" id="IPR003594">
    <property type="entry name" value="HATPase_dom"/>
</dbReference>
<dbReference type="PANTHER" id="PTHR43047">
    <property type="entry name" value="TWO-COMPONENT HISTIDINE PROTEIN KINASE"/>
    <property type="match status" value="1"/>
</dbReference>
<evidence type="ECO:0000259" key="8">
    <source>
        <dbReference type="PROSITE" id="PS50109"/>
    </source>
</evidence>
<dbReference type="CDD" id="cd17546">
    <property type="entry name" value="REC_hyHK_CKI1_RcsC-like"/>
    <property type="match status" value="1"/>
</dbReference>
<dbReference type="PROSITE" id="PS50110">
    <property type="entry name" value="RESPONSE_REGULATORY"/>
    <property type="match status" value="1"/>
</dbReference>
<dbReference type="SMART" id="SM00448">
    <property type="entry name" value="REC"/>
    <property type="match status" value="1"/>
</dbReference>
<dbReference type="HOGENOM" id="CLU_000445_82_4_1"/>
<dbReference type="SUPFAM" id="SSF55785">
    <property type="entry name" value="PYP-like sensor domain (PAS domain)"/>
    <property type="match status" value="1"/>
</dbReference>
<feature type="modified residue" description="4-aspartylphosphate" evidence="6">
    <location>
        <position position="888"/>
    </location>
</feature>
<dbReference type="GO" id="GO:0009927">
    <property type="term" value="F:histidine phosphotransfer kinase activity"/>
    <property type="evidence" value="ECO:0007669"/>
    <property type="project" value="TreeGrafter"/>
</dbReference>
<keyword evidence="3 6" id="KW-0597">Phosphoprotein</keyword>
<dbReference type="OrthoDB" id="60033at2759"/>
<evidence type="ECO:0000256" key="6">
    <source>
        <dbReference type="PROSITE-ProRule" id="PRU00169"/>
    </source>
</evidence>
<evidence type="ECO:0000256" key="1">
    <source>
        <dbReference type="ARBA" id="ARBA00000085"/>
    </source>
</evidence>
<evidence type="ECO:0000313" key="10">
    <source>
        <dbReference type="EMBL" id="KEQ68408.1"/>
    </source>
</evidence>
<dbReference type="InterPro" id="IPR005467">
    <property type="entry name" value="His_kinase_dom"/>
</dbReference>
<feature type="region of interest" description="Disordered" evidence="7">
    <location>
        <begin position="789"/>
        <end position="819"/>
    </location>
</feature>
<dbReference type="EMBL" id="KL584730">
    <property type="protein sequence ID" value="KEQ68408.1"/>
    <property type="molecule type" value="Genomic_DNA"/>
</dbReference>
<keyword evidence="5" id="KW-0418">Kinase</keyword>
<feature type="domain" description="Histidine kinase" evidence="8">
    <location>
        <begin position="506"/>
        <end position="785"/>
    </location>
</feature>
<dbReference type="AlphaFoldDB" id="A0A074W688"/>
<evidence type="ECO:0000256" key="3">
    <source>
        <dbReference type="ARBA" id="ARBA00022553"/>
    </source>
</evidence>
<evidence type="ECO:0000259" key="9">
    <source>
        <dbReference type="PROSITE" id="PS50110"/>
    </source>
</evidence>
<accession>A0A074W688</accession>
<evidence type="ECO:0000256" key="5">
    <source>
        <dbReference type="ARBA" id="ARBA00022777"/>
    </source>
</evidence>
<dbReference type="PROSITE" id="PS50109">
    <property type="entry name" value="HIS_KIN"/>
    <property type="match status" value="1"/>
</dbReference>
<dbReference type="InterPro" id="IPR001789">
    <property type="entry name" value="Sig_transdc_resp-reg_receiver"/>
</dbReference>
<dbReference type="CDD" id="cd00082">
    <property type="entry name" value="HisKA"/>
    <property type="match status" value="1"/>
</dbReference>
<dbReference type="Gene3D" id="3.30.450.20">
    <property type="entry name" value="PAS domain"/>
    <property type="match status" value="2"/>
</dbReference>
<dbReference type="EC" id="2.7.13.3" evidence="2"/>
<dbReference type="PANTHER" id="PTHR43047:SF71">
    <property type="entry name" value="HISTIDINE KINASE CONTAINING CHEY-HOMOLOGOUS RECEIVER DOMAIN-RELATED"/>
    <property type="match status" value="1"/>
</dbReference>
<dbReference type="PRINTS" id="PR00344">
    <property type="entry name" value="BCTRLSENSOR"/>
</dbReference>
<dbReference type="Gene3D" id="3.30.565.10">
    <property type="entry name" value="Histidine kinase-like ATPase, C-terminal domain"/>
    <property type="match status" value="1"/>
</dbReference>
<dbReference type="GO" id="GO:0000155">
    <property type="term" value="F:phosphorelay sensor kinase activity"/>
    <property type="evidence" value="ECO:0007669"/>
    <property type="project" value="InterPro"/>
</dbReference>
<dbReference type="SUPFAM" id="SSF47384">
    <property type="entry name" value="Homodimeric domain of signal transducing histidine kinase"/>
    <property type="match status" value="1"/>
</dbReference>
<dbReference type="Pfam" id="PF02518">
    <property type="entry name" value="HATPase_c"/>
    <property type="match status" value="1"/>
</dbReference>
<dbReference type="InterPro" id="IPR036890">
    <property type="entry name" value="HATPase_C_sf"/>
</dbReference>
<dbReference type="SMART" id="SM00387">
    <property type="entry name" value="HATPase_c"/>
    <property type="match status" value="1"/>
</dbReference>
<dbReference type="STRING" id="1043004.A0A074W688"/>
<keyword evidence="4" id="KW-0808">Transferase</keyword>
<protein>
    <recommendedName>
        <fullName evidence="2">histidine kinase</fullName>
        <ecNumber evidence="2">2.7.13.3</ecNumber>
    </recommendedName>
</protein>
<proteinExistence type="predicted"/>
<dbReference type="RefSeq" id="XP_013422576.1">
    <property type="nucleotide sequence ID" value="XM_013567122.1"/>
</dbReference>
<dbReference type="InterPro" id="IPR035965">
    <property type="entry name" value="PAS-like_dom_sf"/>
</dbReference>
<dbReference type="CDD" id="cd16922">
    <property type="entry name" value="HATPase_EvgS-ArcB-TorS-like"/>
    <property type="match status" value="1"/>
</dbReference>
<dbReference type="InterPro" id="IPR011006">
    <property type="entry name" value="CheY-like_superfamily"/>
</dbReference>
<reference evidence="10 11" key="1">
    <citation type="journal article" date="2014" name="BMC Genomics">
        <title>Genome sequencing of four Aureobasidium pullulans varieties: biotechnological potential, stress tolerance, and description of new species.</title>
        <authorList>
            <person name="Gostin Ar C."/>
            <person name="Ohm R.A."/>
            <person name="Kogej T."/>
            <person name="Sonjak S."/>
            <person name="Turk M."/>
            <person name="Zajc J."/>
            <person name="Zalar P."/>
            <person name="Grube M."/>
            <person name="Sun H."/>
            <person name="Han J."/>
            <person name="Sharma A."/>
            <person name="Chiniquy J."/>
            <person name="Ngan C.Y."/>
            <person name="Lipzen A."/>
            <person name="Barry K."/>
            <person name="Grigoriev I.V."/>
            <person name="Gunde-Cimerman N."/>
        </authorList>
    </citation>
    <scope>NUCLEOTIDE SEQUENCE [LARGE SCALE GENOMIC DNA]</scope>
    <source>
        <strain evidence="10 11">CBS 147.97</strain>
    </source>
</reference>
<evidence type="ECO:0000256" key="2">
    <source>
        <dbReference type="ARBA" id="ARBA00012438"/>
    </source>
</evidence>
<feature type="domain" description="Response regulatory" evidence="9">
    <location>
        <begin position="831"/>
        <end position="959"/>
    </location>
</feature>
<dbReference type="GeneID" id="25412655"/>
<keyword evidence="11" id="KW-1185">Reference proteome</keyword>
<comment type="catalytic activity">
    <reaction evidence="1">
        <text>ATP + protein L-histidine = ADP + protein N-phospho-L-histidine.</text>
        <dbReference type="EC" id="2.7.13.3"/>
    </reaction>
</comment>
<dbReference type="Pfam" id="PF00072">
    <property type="entry name" value="Response_reg"/>
    <property type="match status" value="1"/>
</dbReference>
<dbReference type="InterPro" id="IPR004358">
    <property type="entry name" value="Sig_transdc_His_kin-like_C"/>
</dbReference>
<organism evidence="10 11">
    <name type="scientific">Aureobasidium namibiae CBS 147.97</name>
    <dbReference type="NCBI Taxonomy" id="1043004"/>
    <lineage>
        <taxon>Eukaryota</taxon>
        <taxon>Fungi</taxon>
        <taxon>Dikarya</taxon>
        <taxon>Ascomycota</taxon>
        <taxon>Pezizomycotina</taxon>
        <taxon>Dothideomycetes</taxon>
        <taxon>Dothideomycetidae</taxon>
        <taxon>Dothideales</taxon>
        <taxon>Saccotheciaceae</taxon>
        <taxon>Aureobasidium</taxon>
    </lineage>
</organism>
<evidence type="ECO:0000256" key="4">
    <source>
        <dbReference type="ARBA" id="ARBA00022679"/>
    </source>
</evidence>
<name>A0A074W688_9PEZI</name>